<dbReference type="InterPro" id="IPR002831">
    <property type="entry name" value="Tscrpt_reg_TrmB_N"/>
</dbReference>
<dbReference type="InterPro" id="IPR011991">
    <property type="entry name" value="ArsR-like_HTH"/>
</dbReference>
<dbReference type="EMBL" id="LYOS01000004">
    <property type="protein sequence ID" value="OFV67436.1"/>
    <property type="molecule type" value="Genomic_DNA"/>
</dbReference>
<dbReference type="InterPro" id="IPR036388">
    <property type="entry name" value="WH-like_DNA-bd_sf"/>
</dbReference>
<comment type="caution">
    <text evidence="2">The sequence shown here is derived from an EMBL/GenBank/DDBJ whole genome shotgun (WGS) entry which is preliminary data.</text>
</comment>
<dbReference type="PANTHER" id="PTHR34293:SF1">
    <property type="entry name" value="HTH-TYPE TRANSCRIPTIONAL REGULATOR TRMBL2"/>
    <property type="match status" value="1"/>
</dbReference>
<reference evidence="2" key="1">
    <citation type="submission" date="2016-05" db="EMBL/GenBank/DDBJ databases">
        <title>Microbial consortia oxidize butane by reversing methanogenesis.</title>
        <authorList>
            <person name="Laso-Perez R."/>
            <person name="Richter M."/>
            <person name="Wegener G."/>
            <person name="Musat F."/>
        </authorList>
    </citation>
    <scope>NUCLEOTIDE SEQUENCE [LARGE SCALE GENOMIC DNA]</scope>
    <source>
        <strain evidence="2">BOX2</strain>
    </source>
</reference>
<gene>
    <name evidence="2" type="ORF">SCAL_001354</name>
</gene>
<dbReference type="PANTHER" id="PTHR34293">
    <property type="entry name" value="HTH-TYPE TRANSCRIPTIONAL REGULATOR TRMBL2"/>
    <property type="match status" value="1"/>
</dbReference>
<dbReference type="InterPro" id="IPR036390">
    <property type="entry name" value="WH_DNA-bd_sf"/>
</dbReference>
<keyword evidence="3" id="KW-1185">Reference proteome</keyword>
<evidence type="ECO:0000313" key="2">
    <source>
        <dbReference type="EMBL" id="OFV67436.1"/>
    </source>
</evidence>
<dbReference type="AlphaFoldDB" id="A0A1F2P9Z4"/>
<sequence>MAESENLLEIINSFFDKIGFRDSESKIYALLIEKKRPLSVREISEELGLSVRTVREKVRTLCNKNLLKREVVEKKWLEYRYRAKSPKEVWSIVKSRMERAIDDIEKEFNRNSDK</sequence>
<feature type="domain" description="Transcription regulator TrmB N-terminal" evidence="1">
    <location>
        <begin position="17"/>
        <end position="87"/>
    </location>
</feature>
<proteinExistence type="predicted"/>
<dbReference type="InterPro" id="IPR051797">
    <property type="entry name" value="TrmB-like"/>
</dbReference>
<dbReference type="SUPFAM" id="SSF46785">
    <property type="entry name" value="Winged helix' DNA-binding domain"/>
    <property type="match status" value="1"/>
</dbReference>
<dbReference type="Gene3D" id="1.10.10.10">
    <property type="entry name" value="Winged helix-like DNA-binding domain superfamily/Winged helix DNA-binding domain"/>
    <property type="match status" value="1"/>
</dbReference>
<dbReference type="Proteomes" id="UP000186940">
    <property type="component" value="Unassembled WGS sequence"/>
</dbReference>
<organism evidence="2 3">
    <name type="scientific">Candidatus Syntropharchaeum caldarium</name>
    <dbReference type="NCBI Taxonomy" id="1838285"/>
    <lineage>
        <taxon>Archaea</taxon>
        <taxon>Methanobacteriati</taxon>
        <taxon>Methanobacteriota</taxon>
        <taxon>Stenosarchaea group</taxon>
        <taxon>Methanomicrobia</taxon>
        <taxon>Methanosarcinales</taxon>
        <taxon>ANME-2 cluster</taxon>
        <taxon>Candidatus Syntropharchaeum</taxon>
    </lineage>
</organism>
<dbReference type="STRING" id="1838285.SCAL_001354"/>
<protein>
    <submittedName>
        <fullName evidence="2">Transcriptional regulator</fullName>
    </submittedName>
</protein>
<name>A0A1F2P9Z4_9EURY</name>
<evidence type="ECO:0000259" key="1">
    <source>
        <dbReference type="Pfam" id="PF01978"/>
    </source>
</evidence>
<evidence type="ECO:0000313" key="3">
    <source>
        <dbReference type="Proteomes" id="UP000186940"/>
    </source>
</evidence>
<accession>A0A1F2P9Z4</accession>
<dbReference type="CDD" id="cd00090">
    <property type="entry name" value="HTH_ARSR"/>
    <property type="match status" value="1"/>
</dbReference>
<dbReference type="Pfam" id="PF01978">
    <property type="entry name" value="TrmB"/>
    <property type="match status" value="1"/>
</dbReference>